<sequence length="126" mass="13914">MVGNGNSILLRIDNWHPFGPLIMRNGSRICYDATRPVNALPNTIVEGDPWIWPPLIPQAMPIAMPSNLVPLPLTEDSYSWTANPCGTNYRLANRIKGWGVISDDKCILCGIDSETAGHLFFACPYS</sequence>
<evidence type="ECO:0000313" key="3">
    <source>
        <dbReference type="Proteomes" id="UP001187471"/>
    </source>
</evidence>
<keyword evidence="3" id="KW-1185">Reference proteome</keyword>
<evidence type="ECO:0000313" key="2">
    <source>
        <dbReference type="EMBL" id="KAK2981577.1"/>
    </source>
</evidence>
<dbReference type="Proteomes" id="UP001187471">
    <property type="component" value="Unassembled WGS sequence"/>
</dbReference>
<dbReference type="AlphaFoldDB" id="A0AA88R3P0"/>
<accession>A0AA88R3P0</accession>
<dbReference type="Pfam" id="PF13966">
    <property type="entry name" value="zf-RVT"/>
    <property type="match status" value="1"/>
</dbReference>
<name>A0AA88R3P0_9ASTE</name>
<evidence type="ECO:0000259" key="1">
    <source>
        <dbReference type="Pfam" id="PF13966"/>
    </source>
</evidence>
<comment type="caution">
    <text evidence="2">The sequence shown here is derived from an EMBL/GenBank/DDBJ whole genome shotgun (WGS) entry which is preliminary data.</text>
</comment>
<dbReference type="EMBL" id="JAVXUO010001504">
    <property type="protein sequence ID" value="KAK2981577.1"/>
    <property type="molecule type" value="Genomic_DNA"/>
</dbReference>
<organism evidence="2 3">
    <name type="scientific">Escallonia rubra</name>
    <dbReference type="NCBI Taxonomy" id="112253"/>
    <lineage>
        <taxon>Eukaryota</taxon>
        <taxon>Viridiplantae</taxon>
        <taxon>Streptophyta</taxon>
        <taxon>Embryophyta</taxon>
        <taxon>Tracheophyta</taxon>
        <taxon>Spermatophyta</taxon>
        <taxon>Magnoliopsida</taxon>
        <taxon>eudicotyledons</taxon>
        <taxon>Gunneridae</taxon>
        <taxon>Pentapetalae</taxon>
        <taxon>asterids</taxon>
        <taxon>campanulids</taxon>
        <taxon>Escalloniales</taxon>
        <taxon>Escalloniaceae</taxon>
        <taxon>Escallonia</taxon>
    </lineage>
</organism>
<gene>
    <name evidence="2" type="ORF">RJ640_011107</name>
</gene>
<reference evidence="2" key="1">
    <citation type="submission" date="2022-12" db="EMBL/GenBank/DDBJ databases">
        <title>Draft genome assemblies for two species of Escallonia (Escalloniales).</title>
        <authorList>
            <person name="Chanderbali A."/>
            <person name="Dervinis C."/>
            <person name="Anghel I."/>
            <person name="Soltis D."/>
            <person name="Soltis P."/>
            <person name="Zapata F."/>
        </authorList>
    </citation>
    <scope>NUCLEOTIDE SEQUENCE</scope>
    <source>
        <strain evidence="2">UCBG92.1500</strain>
        <tissue evidence="2">Leaf</tissue>
    </source>
</reference>
<dbReference type="InterPro" id="IPR026960">
    <property type="entry name" value="RVT-Znf"/>
</dbReference>
<proteinExistence type="predicted"/>
<protein>
    <recommendedName>
        <fullName evidence="1">Reverse transcriptase zinc-binding domain-containing protein</fullName>
    </recommendedName>
</protein>
<feature type="domain" description="Reverse transcriptase zinc-binding" evidence="1">
    <location>
        <begin position="91"/>
        <end position="125"/>
    </location>
</feature>